<evidence type="ECO:0000313" key="2">
    <source>
        <dbReference type="EMBL" id="MBM6819453.1"/>
    </source>
</evidence>
<accession>A0ABS2FHQ1</accession>
<dbReference type="EMBL" id="JACJLL010000047">
    <property type="protein sequence ID" value="MBM6819453.1"/>
    <property type="molecule type" value="Genomic_DNA"/>
</dbReference>
<protein>
    <submittedName>
        <fullName evidence="2">Winged helix-turn-helix transcriptional regulator</fullName>
    </submittedName>
</protein>
<evidence type="ECO:0000259" key="1">
    <source>
        <dbReference type="Pfam" id="PF01638"/>
    </source>
</evidence>
<dbReference type="InterPro" id="IPR002577">
    <property type="entry name" value="HTH_HxlR"/>
</dbReference>
<proteinExistence type="predicted"/>
<feature type="domain" description="HTH hxlR-type" evidence="1">
    <location>
        <begin position="10"/>
        <end position="33"/>
    </location>
</feature>
<dbReference type="RefSeq" id="WP_204572285.1">
    <property type="nucleotide sequence ID" value="NZ_JACJLL010000047.1"/>
</dbReference>
<gene>
    <name evidence="2" type="ORF">H6A19_08905</name>
</gene>
<sequence>MHFFVRYYLKGKYSLSERGKSFMPVLSEICAWGP</sequence>
<dbReference type="Pfam" id="PF01638">
    <property type="entry name" value="HxlR"/>
    <property type="match status" value="1"/>
</dbReference>
<evidence type="ECO:0000313" key="3">
    <source>
        <dbReference type="Proteomes" id="UP000767334"/>
    </source>
</evidence>
<dbReference type="Proteomes" id="UP000767334">
    <property type="component" value="Unassembled WGS sequence"/>
</dbReference>
<keyword evidence="3" id="KW-1185">Reference proteome</keyword>
<comment type="caution">
    <text evidence="2">The sequence shown here is derived from an EMBL/GenBank/DDBJ whole genome shotgun (WGS) entry which is preliminary data.</text>
</comment>
<name>A0ABS2FHQ1_9CLOT</name>
<reference evidence="2 3" key="1">
    <citation type="journal article" date="2021" name="Sci. Rep.">
        <title>The distribution of antibiotic resistance genes in chicken gut microbiota commensals.</title>
        <authorList>
            <person name="Juricova H."/>
            <person name="Matiasovicova J."/>
            <person name="Kubasova T."/>
            <person name="Cejkova D."/>
            <person name="Rychlik I."/>
        </authorList>
    </citation>
    <scope>NUCLEOTIDE SEQUENCE [LARGE SCALE GENOMIC DNA]</scope>
    <source>
        <strain evidence="2 3">An435</strain>
    </source>
</reference>
<organism evidence="2 3">
    <name type="scientific">Clostridium saudiense</name>
    <dbReference type="NCBI Taxonomy" id="1414720"/>
    <lineage>
        <taxon>Bacteria</taxon>
        <taxon>Bacillati</taxon>
        <taxon>Bacillota</taxon>
        <taxon>Clostridia</taxon>
        <taxon>Eubacteriales</taxon>
        <taxon>Clostridiaceae</taxon>
        <taxon>Clostridium</taxon>
    </lineage>
</organism>